<evidence type="ECO:0000256" key="6">
    <source>
        <dbReference type="SAM" id="MobiDB-lite"/>
    </source>
</evidence>
<keyword evidence="1 8" id="KW-0346">Stress response</keyword>
<organism evidence="8">
    <name type="scientific">Antheraea yamamai</name>
    <name type="common">Japanese oak silkmoth</name>
    <dbReference type="NCBI Taxonomy" id="7121"/>
    <lineage>
        <taxon>Eukaryota</taxon>
        <taxon>Metazoa</taxon>
        <taxon>Ecdysozoa</taxon>
        <taxon>Arthropoda</taxon>
        <taxon>Hexapoda</taxon>
        <taxon>Insecta</taxon>
        <taxon>Pterygota</taxon>
        <taxon>Neoptera</taxon>
        <taxon>Endopterygota</taxon>
        <taxon>Lepidoptera</taxon>
        <taxon>Glossata</taxon>
        <taxon>Ditrysia</taxon>
        <taxon>Bombycoidea</taxon>
        <taxon>Saturniidae</taxon>
        <taxon>Saturniinae</taxon>
        <taxon>Saturniini</taxon>
        <taxon>Antheraea</taxon>
    </lineage>
</organism>
<keyword evidence="3" id="KW-0862">Zinc</keyword>
<dbReference type="InterPro" id="IPR008978">
    <property type="entry name" value="HSP20-like_chaperone"/>
</dbReference>
<dbReference type="GO" id="GO:0009408">
    <property type="term" value="P:response to heat"/>
    <property type="evidence" value="ECO:0007669"/>
    <property type="project" value="UniProtKB-ARBA"/>
</dbReference>
<accession>U5QB76</accession>
<dbReference type="PANTHER" id="PTHR45640:SF13">
    <property type="entry name" value="HEAT SHOCK PROTEIN 22-RELATED"/>
    <property type="match status" value="1"/>
</dbReference>
<feature type="domain" description="SHSP" evidence="7">
    <location>
        <begin position="47"/>
        <end position="156"/>
    </location>
</feature>
<feature type="binding site" evidence="3">
    <location>
        <position position="96"/>
    </location>
    <ligand>
        <name>Zn(2+)</name>
        <dbReference type="ChEBI" id="CHEBI:29105"/>
        <label>1</label>
    </ligand>
</feature>
<proteinExistence type="evidence at transcript level"/>
<dbReference type="InterPro" id="IPR002068">
    <property type="entry name" value="A-crystallin/Hsp20_dom"/>
</dbReference>
<evidence type="ECO:0000256" key="3">
    <source>
        <dbReference type="PIRSR" id="PIRSR036514-1"/>
    </source>
</evidence>
<feature type="region of interest" description="Disordered" evidence="6">
    <location>
        <begin position="157"/>
        <end position="183"/>
    </location>
</feature>
<dbReference type="PRINTS" id="PR00299">
    <property type="entry name" value="ACRYSTALLIN"/>
</dbReference>
<evidence type="ECO:0000256" key="2">
    <source>
        <dbReference type="PIRNR" id="PIRNR036514"/>
    </source>
</evidence>
<evidence type="ECO:0000313" key="8">
    <source>
        <dbReference type="EMBL" id="AGY56063.1"/>
    </source>
</evidence>
<keyword evidence="3" id="KW-0479">Metal-binding</keyword>
<dbReference type="GO" id="GO:0042026">
    <property type="term" value="P:protein refolding"/>
    <property type="evidence" value="ECO:0007669"/>
    <property type="project" value="TreeGrafter"/>
</dbReference>
<dbReference type="SUPFAM" id="SSF49764">
    <property type="entry name" value="HSP20-like chaperones"/>
    <property type="match status" value="1"/>
</dbReference>
<evidence type="ECO:0000256" key="4">
    <source>
        <dbReference type="PROSITE-ProRule" id="PRU00285"/>
    </source>
</evidence>
<evidence type="ECO:0000259" key="7">
    <source>
        <dbReference type="PROSITE" id="PS01031"/>
    </source>
</evidence>
<name>U5QB76_ANTYA</name>
<dbReference type="GO" id="GO:0005634">
    <property type="term" value="C:nucleus"/>
    <property type="evidence" value="ECO:0007669"/>
    <property type="project" value="TreeGrafter"/>
</dbReference>
<feature type="binding site" evidence="3">
    <location>
        <position position="98"/>
    </location>
    <ligand>
        <name>Zn(2+)</name>
        <dbReference type="ChEBI" id="CHEBI:29105"/>
        <label>1</label>
    </ligand>
</feature>
<feature type="binding site" evidence="3">
    <location>
        <position position="103"/>
    </location>
    <ligand>
        <name>Zn(2+)</name>
        <dbReference type="ChEBI" id="CHEBI:29105"/>
        <label>1</label>
    </ligand>
</feature>
<dbReference type="GO" id="GO:0046872">
    <property type="term" value="F:metal ion binding"/>
    <property type="evidence" value="ECO:0007669"/>
    <property type="project" value="UniProtKB-KW"/>
</dbReference>
<dbReference type="Gene3D" id="2.60.40.790">
    <property type="match status" value="1"/>
</dbReference>
<dbReference type="EMBL" id="KF251046">
    <property type="protein sequence ID" value="AGY56063.1"/>
    <property type="molecule type" value="mRNA"/>
</dbReference>
<dbReference type="GO" id="GO:0005737">
    <property type="term" value="C:cytoplasm"/>
    <property type="evidence" value="ECO:0007669"/>
    <property type="project" value="TreeGrafter"/>
</dbReference>
<protein>
    <submittedName>
        <fullName evidence="8">Small heat shock protein</fullName>
    </submittedName>
</protein>
<dbReference type="InterPro" id="IPR055269">
    <property type="entry name" value="Alpha-crystallin/HSP_16"/>
</dbReference>
<dbReference type="AlphaFoldDB" id="U5QB76"/>
<sequence>MSLLPYLLELERPRRLNNQHFALALTPEDVLTLVTPQAYKEYYRPWRQLSNLLQDAGSTIKADKTKFQVNLDVQHFAPEEISVKTVDGFVVIEANHEEKKDEHGWVSRKFSRRYQLPEGCNIDAVQSRLSSDGVLSITVPLEPPQAAERVVPIIQTGPVKTQAEGMSAERGDAPKPRQRTGSK</sequence>
<reference evidence="8" key="1">
    <citation type="submission" date="2013-06" db="EMBL/GenBank/DDBJ databases">
        <title>Antheraea yamamai ESTs and full-length cDNAs.</title>
        <authorList>
            <person name="Kim S.-R."/>
            <person name="Choi K.-H."/>
            <person name="Goo T.-W."/>
        </authorList>
    </citation>
    <scope>NUCLEOTIDE SEQUENCE</scope>
</reference>
<dbReference type="PANTHER" id="PTHR45640">
    <property type="entry name" value="HEAT SHOCK PROTEIN HSP-12.2-RELATED"/>
    <property type="match status" value="1"/>
</dbReference>
<dbReference type="CDD" id="cd06526">
    <property type="entry name" value="metazoan_ACD"/>
    <property type="match status" value="1"/>
</dbReference>
<dbReference type="Pfam" id="PF00011">
    <property type="entry name" value="HSP20"/>
    <property type="match status" value="1"/>
</dbReference>
<evidence type="ECO:0000256" key="5">
    <source>
        <dbReference type="RuleBase" id="RU003616"/>
    </source>
</evidence>
<dbReference type="PIRSF" id="PIRSF036514">
    <property type="entry name" value="Sm_HSP_B1"/>
    <property type="match status" value="1"/>
</dbReference>
<dbReference type="InterPro" id="IPR001436">
    <property type="entry name" value="Alpha-crystallin/sHSP_animal"/>
</dbReference>
<dbReference type="GO" id="GO:0051082">
    <property type="term" value="F:unfolded protein binding"/>
    <property type="evidence" value="ECO:0007669"/>
    <property type="project" value="TreeGrafter"/>
</dbReference>
<comment type="similarity">
    <text evidence="2 4 5">Belongs to the small heat shock protein (HSP20) family.</text>
</comment>
<dbReference type="PROSITE" id="PS01031">
    <property type="entry name" value="SHSP"/>
    <property type="match status" value="1"/>
</dbReference>
<evidence type="ECO:0000256" key="1">
    <source>
        <dbReference type="ARBA" id="ARBA00023016"/>
    </source>
</evidence>